<dbReference type="PROSITE" id="PS00636">
    <property type="entry name" value="DNAJ_1"/>
    <property type="match status" value="1"/>
</dbReference>
<feature type="compositionally biased region" description="Basic and acidic residues" evidence="1">
    <location>
        <begin position="294"/>
        <end position="306"/>
    </location>
</feature>
<sequence>MIVKSATRLALCVLFTLKGGTTAFFGFGGSDGDEKPVKSDPFGCIRWAGVAGCNAESEKLDEDPDAKKSCRSVIKSTQSGFCKCSWGEESRVDCGHKPFTCEEVCSESFPGGETDQDSEWLKGTTWNWNNWRNVRFLGNGIFDAPTEDCAGGDCFWTAKGNTVFILWGDSGMHTTVIDSSKKSMKGIRHDGDPCSAVFVRKENNDDEDNKDEDEDLFELLGLEYDATEQDIKKSFRKLSRDYHPDRVRSSGECPIKAEKMFDRIRNAYEILGDPDTRILYETGGMEAVKKFIESGGREGEEQRGRDPFAMMFGGGRNSNRGRDFEFSLKVSLEDMYNGGEVRTKVNRRVVCRGCRKITTKNKEKCSKCGKCPPETRTVHRQMGGFMVQQQEQVPSKERCKEEPAELVVTVEKGMDTGARIVFPRMSEQKPGQIPGDIILELDTNPHPQFIRDGDNLKTTMHLSLKEALTGFEHSFKHLDGHLVEIETDPETSSNDIIRPFQKRTLKGKGMPVHNFPWLLIK</sequence>
<reference evidence="4" key="1">
    <citation type="submission" date="2021-01" db="EMBL/GenBank/DDBJ databases">
        <authorList>
            <person name="Corre E."/>
            <person name="Pelletier E."/>
            <person name="Niang G."/>
            <person name="Scheremetjew M."/>
            <person name="Finn R."/>
            <person name="Kale V."/>
            <person name="Holt S."/>
            <person name="Cochrane G."/>
            <person name="Meng A."/>
            <person name="Brown T."/>
            <person name="Cohen L."/>
        </authorList>
    </citation>
    <scope>NUCLEOTIDE SEQUENCE</scope>
    <source>
        <strain evidence="4">NY070348D</strain>
    </source>
</reference>
<dbReference type="Gene3D" id="1.10.287.110">
    <property type="entry name" value="DnaJ domain"/>
    <property type="match status" value="1"/>
</dbReference>
<evidence type="ECO:0000256" key="2">
    <source>
        <dbReference type="SAM" id="SignalP"/>
    </source>
</evidence>
<dbReference type="PANTHER" id="PTHR43888">
    <property type="entry name" value="DNAJ-LIKE-2, ISOFORM A-RELATED"/>
    <property type="match status" value="1"/>
</dbReference>
<dbReference type="PROSITE" id="PS50076">
    <property type="entry name" value="DNAJ_2"/>
    <property type="match status" value="1"/>
</dbReference>
<dbReference type="GO" id="GO:0030544">
    <property type="term" value="F:Hsp70 protein binding"/>
    <property type="evidence" value="ECO:0007669"/>
    <property type="project" value="InterPro"/>
</dbReference>
<dbReference type="SUPFAM" id="SSF46565">
    <property type="entry name" value="Chaperone J-domain"/>
    <property type="match status" value="1"/>
</dbReference>
<dbReference type="InterPro" id="IPR018253">
    <property type="entry name" value="DnaJ_domain_CS"/>
</dbReference>
<dbReference type="SUPFAM" id="SSF49493">
    <property type="entry name" value="HSP40/DnaJ peptide-binding domain"/>
    <property type="match status" value="2"/>
</dbReference>
<dbReference type="EMBL" id="HBHK01003812">
    <property type="protein sequence ID" value="CAD9667909.1"/>
    <property type="molecule type" value="Transcribed_RNA"/>
</dbReference>
<dbReference type="Pfam" id="PF00226">
    <property type="entry name" value="DnaJ"/>
    <property type="match status" value="1"/>
</dbReference>
<dbReference type="InterPro" id="IPR044713">
    <property type="entry name" value="DNJA1/2-like"/>
</dbReference>
<feature type="chain" id="PRO_5030515545" description="J domain-containing protein" evidence="2">
    <location>
        <begin position="24"/>
        <end position="521"/>
    </location>
</feature>
<evidence type="ECO:0000256" key="1">
    <source>
        <dbReference type="SAM" id="MobiDB-lite"/>
    </source>
</evidence>
<dbReference type="CDD" id="cd06257">
    <property type="entry name" value="DnaJ"/>
    <property type="match status" value="1"/>
</dbReference>
<dbReference type="InterPro" id="IPR002939">
    <property type="entry name" value="DnaJ_C"/>
</dbReference>
<dbReference type="InterPro" id="IPR001623">
    <property type="entry name" value="DnaJ_domain"/>
</dbReference>
<protein>
    <recommendedName>
        <fullName evidence="3">J domain-containing protein</fullName>
    </recommendedName>
</protein>
<dbReference type="InterPro" id="IPR008971">
    <property type="entry name" value="HSP40/DnaJ_pept-bd"/>
</dbReference>
<dbReference type="CDD" id="cd10747">
    <property type="entry name" value="DnaJ_C"/>
    <property type="match status" value="1"/>
</dbReference>
<dbReference type="PRINTS" id="PR00625">
    <property type="entry name" value="JDOMAIN"/>
</dbReference>
<feature type="signal peptide" evidence="2">
    <location>
        <begin position="1"/>
        <end position="23"/>
    </location>
</feature>
<name>A0A7S2W519_9STRA</name>
<accession>A0A7S2W519</accession>
<keyword evidence="2" id="KW-0732">Signal</keyword>
<dbReference type="InterPro" id="IPR036869">
    <property type="entry name" value="J_dom_sf"/>
</dbReference>
<proteinExistence type="predicted"/>
<feature type="region of interest" description="Disordered" evidence="1">
    <location>
        <begin position="294"/>
        <end position="314"/>
    </location>
</feature>
<evidence type="ECO:0000259" key="3">
    <source>
        <dbReference type="PROSITE" id="PS50076"/>
    </source>
</evidence>
<organism evidence="4">
    <name type="scientific">Mucochytrium quahogii</name>
    <dbReference type="NCBI Taxonomy" id="96639"/>
    <lineage>
        <taxon>Eukaryota</taxon>
        <taxon>Sar</taxon>
        <taxon>Stramenopiles</taxon>
        <taxon>Bigyra</taxon>
        <taxon>Labyrinthulomycetes</taxon>
        <taxon>Thraustochytrida</taxon>
        <taxon>Thraustochytriidae</taxon>
        <taxon>Mucochytrium</taxon>
    </lineage>
</organism>
<dbReference type="SMART" id="SM00271">
    <property type="entry name" value="DnaJ"/>
    <property type="match status" value="1"/>
</dbReference>
<dbReference type="Pfam" id="PF01556">
    <property type="entry name" value="DnaJ_C"/>
    <property type="match status" value="1"/>
</dbReference>
<gene>
    <name evidence="4" type="ORF">QSP1433_LOCUS2243</name>
</gene>
<dbReference type="GO" id="GO:0051082">
    <property type="term" value="F:unfolded protein binding"/>
    <property type="evidence" value="ECO:0007669"/>
    <property type="project" value="InterPro"/>
</dbReference>
<feature type="domain" description="J" evidence="3">
    <location>
        <begin position="215"/>
        <end position="284"/>
    </location>
</feature>
<dbReference type="GO" id="GO:0006457">
    <property type="term" value="P:protein folding"/>
    <property type="evidence" value="ECO:0007669"/>
    <property type="project" value="InterPro"/>
</dbReference>
<dbReference type="AlphaFoldDB" id="A0A7S2W519"/>
<evidence type="ECO:0000313" key="4">
    <source>
        <dbReference type="EMBL" id="CAD9667909.1"/>
    </source>
</evidence>
<dbReference type="Gene3D" id="2.60.260.20">
    <property type="entry name" value="Urease metallochaperone UreE, N-terminal domain"/>
    <property type="match status" value="2"/>
</dbReference>